<keyword evidence="3" id="KW-0408">Iron</keyword>
<evidence type="ECO:0000259" key="5">
    <source>
        <dbReference type="Pfam" id="PF00149"/>
    </source>
</evidence>
<proteinExistence type="inferred from homology"/>
<dbReference type="PANTHER" id="PTHR42988:SF2">
    <property type="entry name" value="CYCLIC NUCLEOTIDE PHOSPHODIESTERASE CBUA0032-RELATED"/>
    <property type="match status" value="1"/>
</dbReference>
<dbReference type="Pfam" id="PF00149">
    <property type="entry name" value="Metallophos"/>
    <property type="match status" value="1"/>
</dbReference>
<dbReference type="SUPFAM" id="SSF56300">
    <property type="entry name" value="Metallo-dependent phosphatases"/>
    <property type="match status" value="1"/>
</dbReference>
<evidence type="ECO:0000256" key="2">
    <source>
        <dbReference type="ARBA" id="ARBA00022801"/>
    </source>
</evidence>
<evidence type="ECO:0000313" key="6">
    <source>
        <dbReference type="EMBL" id="ALI37397.1"/>
    </source>
</evidence>
<dbReference type="GO" id="GO:0046872">
    <property type="term" value="F:metal ion binding"/>
    <property type="evidence" value="ECO:0007669"/>
    <property type="project" value="UniProtKB-KW"/>
</dbReference>
<dbReference type="InterPro" id="IPR004843">
    <property type="entry name" value="Calcineurin-like_PHP"/>
</dbReference>
<dbReference type="CDD" id="cd07400">
    <property type="entry name" value="MPP_1"/>
    <property type="match status" value="1"/>
</dbReference>
<reference evidence="7" key="1">
    <citation type="submission" date="2015-10" db="EMBL/GenBank/DDBJ databases">
        <title>Niche specialization of a soil ammonia-oxidizing archaeon, Candidatus Nitrosocosmicus oleophilus.</title>
        <authorList>
            <person name="Jung M.-Y."/>
            <person name="Rhee S.-K."/>
        </authorList>
    </citation>
    <scope>NUCLEOTIDE SEQUENCE [LARGE SCALE GENOMIC DNA]</scope>
    <source>
        <strain evidence="7">MY3</strain>
    </source>
</reference>
<organism evidence="6 7">
    <name type="scientific">Candidatus Nitrosocosmicus oleophilus</name>
    <dbReference type="NCBI Taxonomy" id="1353260"/>
    <lineage>
        <taxon>Archaea</taxon>
        <taxon>Nitrososphaerota</taxon>
        <taxon>Nitrososphaeria</taxon>
        <taxon>Nitrososphaerales</taxon>
        <taxon>Nitrososphaeraceae</taxon>
        <taxon>Candidatus Nitrosocosmicus</taxon>
    </lineage>
</organism>
<dbReference type="InterPro" id="IPR050884">
    <property type="entry name" value="CNP_phosphodiesterase-III"/>
</dbReference>
<dbReference type="PANTHER" id="PTHR42988">
    <property type="entry name" value="PHOSPHOHYDROLASE"/>
    <property type="match status" value="1"/>
</dbReference>
<dbReference type="AlphaFoldDB" id="A0A654M2H9"/>
<keyword evidence="1" id="KW-0479">Metal-binding</keyword>
<dbReference type="KEGG" id="taa:NMY3_03212"/>
<dbReference type="Gene3D" id="3.60.21.10">
    <property type="match status" value="1"/>
</dbReference>
<evidence type="ECO:0000256" key="1">
    <source>
        <dbReference type="ARBA" id="ARBA00022723"/>
    </source>
</evidence>
<feature type="domain" description="Calcineurin-like phosphoesterase" evidence="5">
    <location>
        <begin position="1"/>
        <end position="217"/>
    </location>
</feature>
<protein>
    <submittedName>
        <fullName evidence="6">Calcineurin-like phosphoesterase</fullName>
    </submittedName>
</protein>
<dbReference type="InterPro" id="IPR029052">
    <property type="entry name" value="Metallo-depent_PP-like"/>
</dbReference>
<dbReference type="Proteomes" id="UP000058925">
    <property type="component" value="Chromosome"/>
</dbReference>
<evidence type="ECO:0000256" key="3">
    <source>
        <dbReference type="ARBA" id="ARBA00023004"/>
    </source>
</evidence>
<accession>A0A654M2H9</accession>
<keyword evidence="7" id="KW-1185">Reference proteome</keyword>
<evidence type="ECO:0000313" key="7">
    <source>
        <dbReference type="Proteomes" id="UP000058925"/>
    </source>
</evidence>
<dbReference type="EMBL" id="CP012850">
    <property type="protein sequence ID" value="ALI37397.1"/>
    <property type="molecule type" value="Genomic_DNA"/>
</dbReference>
<evidence type="ECO:0000256" key="4">
    <source>
        <dbReference type="ARBA" id="ARBA00025742"/>
    </source>
</evidence>
<name>A0A654M2H9_9ARCH</name>
<comment type="similarity">
    <text evidence="4">Belongs to the cyclic nucleotide phosphodiesterase class-III family.</text>
</comment>
<dbReference type="OrthoDB" id="7513at2157"/>
<gene>
    <name evidence="6" type="ORF">NMY3_03212</name>
</gene>
<dbReference type="GeneID" id="60423067"/>
<dbReference type="RefSeq" id="WP_196816471.1">
    <property type="nucleotide sequence ID" value="NZ_CP012850.1"/>
</dbReference>
<keyword evidence="2" id="KW-0378">Hydrolase</keyword>
<sequence length="294" mass="33611">MRFVQISDLHIGGLFKKDTFDTLVDEINNDLKPDVIIISGDLTDDGLFFQFEQAQQEIKKFTCKNLIIFPGNHDYRHTGYLLFRQFFPVSAPSGSRVYKYNNPKNKNQTVIVTTVGTARADRDEGEVGFRQNLWLNKILRKYHIPKPKADLKHQQGQQQSQNRTKAIIKIVAMHHHLIAIPDTGYTNVVGISDAGDVLRTCLANDVDIVICGHKHRPWIWDLGTMKIAYAGTACSWRYRGVFEDTYNIIDIDSNGKIEIDIKIVGGKRMPLYEVVNQYNPEDRVTRIADMMSPD</sequence>
<dbReference type="GO" id="GO:0016787">
    <property type="term" value="F:hydrolase activity"/>
    <property type="evidence" value="ECO:0007669"/>
    <property type="project" value="UniProtKB-KW"/>
</dbReference>